<dbReference type="AlphaFoldDB" id="A0A397Y4J7"/>
<accession>A0A397Y4J7</accession>
<evidence type="ECO:0000313" key="2">
    <source>
        <dbReference type="Proteomes" id="UP000264353"/>
    </source>
</evidence>
<organism evidence="1 2">
    <name type="scientific">Brassica campestris</name>
    <name type="common">Field mustard</name>
    <dbReference type="NCBI Taxonomy" id="3711"/>
    <lineage>
        <taxon>Eukaryota</taxon>
        <taxon>Viridiplantae</taxon>
        <taxon>Streptophyta</taxon>
        <taxon>Embryophyta</taxon>
        <taxon>Tracheophyta</taxon>
        <taxon>Spermatophyta</taxon>
        <taxon>Magnoliopsida</taxon>
        <taxon>eudicotyledons</taxon>
        <taxon>Gunneridae</taxon>
        <taxon>Pentapetalae</taxon>
        <taxon>rosids</taxon>
        <taxon>malvids</taxon>
        <taxon>Brassicales</taxon>
        <taxon>Brassicaceae</taxon>
        <taxon>Brassiceae</taxon>
        <taxon>Brassica</taxon>
    </lineage>
</organism>
<sequence>MIASAIKTISNLKPKLSNAKWNWFTEHPQFRHIFHMKSENKHRVQGMWMLLLRTAGCERRREVWLIVKGVAIRYGLREHGLIYGLFCHNYPLSYKNLGGTKLKMAVLFFLASVVFAQTKVGHKANPVLEVFQRAVDDIDLCKSFPWGRFFYDYMLKEISHTMKHFGGV</sequence>
<dbReference type="PANTHER" id="PTHR48449">
    <property type="entry name" value="DUF1985 DOMAIN-CONTAINING PROTEIN"/>
    <property type="match status" value="1"/>
</dbReference>
<name>A0A397Y4J7_BRACM</name>
<proteinExistence type="predicted"/>
<dbReference type="EMBL" id="CM010636">
    <property type="protein sequence ID" value="RID45760.1"/>
    <property type="molecule type" value="Genomic_DNA"/>
</dbReference>
<dbReference type="PANTHER" id="PTHR48449:SF1">
    <property type="entry name" value="DUF1985 DOMAIN-CONTAINING PROTEIN"/>
    <property type="match status" value="1"/>
</dbReference>
<dbReference type="Proteomes" id="UP000264353">
    <property type="component" value="Chromosome A9"/>
</dbReference>
<protein>
    <submittedName>
        <fullName evidence="1">Uncharacterized protein</fullName>
    </submittedName>
</protein>
<feature type="non-terminal residue" evidence="1">
    <location>
        <position position="168"/>
    </location>
</feature>
<evidence type="ECO:0000313" key="1">
    <source>
        <dbReference type="EMBL" id="RID45760.1"/>
    </source>
</evidence>
<gene>
    <name evidence="1" type="ORF">BRARA_I02462</name>
</gene>
<reference evidence="1 2" key="1">
    <citation type="submission" date="2018-06" db="EMBL/GenBank/DDBJ databases">
        <title>WGS assembly of Brassica rapa FPsc.</title>
        <authorList>
            <person name="Bowman J."/>
            <person name="Kohchi T."/>
            <person name="Yamato K."/>
            <person name="Jenkins J."/>
            <person name="Shu S."/>
            <person name="Ishizaki K."/>
            <person name="Yamaoka S."/>
            <person name="Nishihama R."/>
            <person name="Nakamura Y."/>
            <person name="Berger F."/>
            <person name="Adam C."/>
            <person name="Aki S."/>
            <person name="Althoff F."/>
            <person name="Araki T."/>
            <person name="Arteaga-Vazquez M."/>
            <person name="Balasubrmanian S."/>
            <person name="Bauer D."/>
            <person name="Boehm C."/>
            <person name="Briginshaw L."/>
            <person name="Caballero-Perez J."/>
            <person name="Catarino B."/>
            <person name="Chen F."/>
            <person name="Chiyoda S."/>
            <person name="Chovatia M."/>
            <person name="Davies K."/>
            <person name="Delmans M."/>
            <person name="Demura T."/>
            <person name="Dierschke T."/>
            <person name="Dolan L."/>
            <person name="Dorantes-Acosta A."/>
            <person name="Eklund D."/>
            <person name="Florent S."/>
            <person name="Flores-Sandoval E."/>
            <person name="Fujiyama A."/>
            <person name="Fukuzawa H."/>
            <person name="Galik B."/>
            <person name="Grimanelli D."/>
            <person name="Grimwood J."/>
            <person name="Grossniklaus U."/>
            <person name="Hamada T."/>
            <person name="Haseloff J."/>
            <person name="Hetherington A."/>
            <person name="Higo A."/>
            <person name="Hirakawa Y."/>
            <person name="Hundley H."/>
            <person name="Ikeda Y."/>
            <person name="Inoue K."/>
            <person name="Inoue S."/>
            <person name="Ishida S."/>
            <person name="Jia Q."/>
            <person name="Kakita M."/>
            <person name="Kanazawa T."/>
            <person name="Kawai Y."/>
            <person name="Kawashima T."/>
            <person name="Kennedy M."/>
            <person name="Kinose K."/>
            <person name="Kinoshita T."/>
            <person name="Kohara Y."/>
            <person name="Koide E."/>
            <person name="Komatsu K."/>
            <person name="Kopischke S."/>
            <person name="Kubo M."/>
            <person name="Kyozuka J."/>
            <person name="Lagercrantz U."/>
            <person name="Lin S."/>
            <person name="Lindquist E."/>
            <person name="Lipzen A."/>
            <person name="Lu C."/>
            <person name="Luna E."/>
            <person name="Martienssen R."/>
            <person name="Minamino N."/>
            <person name="Mizutani M."/>
            <person name="Mizutani M."/>
            <person name="Mochizuki N."/>
            <person name="Monte I."/>
            <person name="Mosher R."/>
            <person name="Nagasaki H."/>
            <person name="Nakagami H."/>
            <person name="Naramoto S."/>
            <person name="Nishitani K."/>
            <person name="Ohtani M."/>
            <person name="Okamoto T."/>
            <person name="Okumura M."/>
            <person name="Phillips J."/>
            <person name="Pollak B."/>
            <person name="Reinders A."/>
            <person name="Roevekamp M."/>
            <person name="Sano R."/>
            <person name="Sawa S."/>
            <person name="Schmid M."/>
            <person name="Shirakawa M."/>
            <person name="Solano R."/>
            <person name="Spunde A."/>
            <person name="Suetsugu N."/>
            <person name="Sugano S."/>
            <person name="Sugiyama A."/>
            <person name="Sun R."/>
            <person name="Suzuki Y."/>
            <person name="Takenaka M."/>
            <person name="Takezawa D."/>
            <person name="Tomogane H."/>
            <person name="Tsuzuki M."/>
            <person name="Ueda T."/>
            <person name="Umeda M."/>
            <person name="Ward J."/>
            <person name="Watanabe Y."/>
            <person name="Yazaki K."/>
            <person name="Yokoyama R."/>
            <person name="Yoshitake Y."/>
            <person name="Yotsui I."/>
            <person name="Zachgo S."/>
            <person name="Schmutz J."/>
        </authorList>
    </citation>
    <scope>NUCLEOTIDE SEQUENCE [LARGE SCALE GENOMIC DNA]</scope>
    <source>
        <strain evidence="2">cv. B-3</strain>
    </source>
</reference>